<sequence length="294" mass="30889">MMHFGQSLIDALSLGALYALVALGIGLVFGVMRLANFAHGEIITGAAYALIFTWHLGPVVSVFVSLLVGVVLAILMELLVFRRLRTTTPATLLIASFGLSFLLQRVYEALFGTNVRTAPVASGLAGTVTVLGLRLQILSLVTIALTAVLLLAVHYFLTRTNLGLQVRAASTDFRTARLLGVRADRVIMLTFGISGGLAAVVAFVMTVQTGAVGPTFGVPLTVLALVGAVIGGIDRVIGSLVGGFLMGFASSFFSSWLPEGIVRFRDAFVFLLVILVLLVKPAGLLAGSGTVERT</sequence>
<feature type="transmembrane region" description="Helical" evidence="9">
    <location>
        <begin position="268"/>
        <end position="287"/>
    </location>
</feature>
<comment type="subcellular location">
    <subcellularLocation>
        <location evidence="1">Cell membrane</location>
        <topology evidence="1">Multi-pass membrane protein</topology>
    </subcellularLocation>
</comment>
<keyword evidence="4 9" id="KW-0812">Transmembrane</keyword>
<keyword evidence="2" id="KW-0813">Transport</keyword>
<feature type="transmembrane region" description="Helical" evidence="9">
    <location>
        <begin position="211"/>
        <end position="230"/>
    </location>
</feature>
<organism evidence="10 11">
    <name type="scientific">Terrabacter tumescens</name>
    <dbReference type="NCBI Taxonomy" id="60443"/>
    <lineage>
        <taxon>Bacteria</taxon>
        <taxon>Bacillati</taxon>
        <taxon>Actinomycetota</taxon>
        <taxon>Actinomycetes</taxon>
        <taxon>Micrococcales</taxon>
        <taxon>Intrasporangiaceae</taxon>
        <taxon>Terrabacter</taxon>
    </lineage>
</organism>
<protein>
    <submittedName>
        <fullName evidence="10">Branched-chain amino acid ABC transporter permease</fullName>
    </submittedName>
</protein>
<evidence type="ECO:0000256" key="4">
    <source>
        <dbReference type="ARBA" id="ARBA00022692"/>
    </source>
</evidence>
<feature type="transmembrane region" description="Helical" evidence="9">
    <location>
        <begin position="137"/>
        <end position="157"/>
    </location>
</feature>
<dbReference type="Proteomes" id="UP000623461">
    <property type="component" value="Unassembled WGS sequence"/>
</dbReference>
<comment type="similarity">
    <text evidence="8">Belongs to the binding-protein-dependent transport system permease family. LivHM subfamily.</text>
</comment>
<dbReference type="CDD" id="cd06582">
    <property type="entry name" value="TM_PBP1_LivH_like"/>
    <property type="match status" value="1"/>
</dbReference>
<keyword evidence="11" id="KW-1185">Reference proteome</keyword>
<evidence type="ECO:0000313" key="10">
    <source>
        <dbReference type="EMBL" id="GGM98512.1"/>
    </source>
</evidence>
<evidence type="ECO:0000256" key="3">
    <source>
        <dbReference type="ARBA" id="ARBA00022475"/>
    </source>
</evidence>
<dbReference type="RefSeq" id="WP_030199815.1">
    <property type="nucleotide sequence ID" value="NZ_BMNZ01000005.1"/>
</dbReference>
<evidence type="ECO:0000256" key="5">
    <source>
        <dbReference type="ARBA" id="ARBA00022970"/>
    </source>
</evidence>
<feature type="transmembrane region" description="Helical" evidence="9">
    <location>
        <begin position="12"/>
        <end position="31"/>
    </location>
</feature>
<proteinExistence type="inferred from homology"/>
<feature type="transmembrane region" description="Helical" evidence="9">
    <location>
        <begin position="88"/>
        <end position="107"/>
    </location>
</feature>
<feature type="transmembrane region" description="Helical" evidence="9">
    <location>
        <begin position="62"/>
        <end position="81"/>
    </location>
</feature>
<keyword evidence="7 9" id="KW-0472">Membrane</keyword>
<feature type="transmembrane region" description="Helical" evidence="9">
    <location>
        <begin position="186"/>
        <end position="205"/>
    </location>
</feature>
<keyword evidence="3" id="KW-1003">Cell membrane</keyword>
<evidence type="ECO:0000256" key="6">
    <source>
        <dbReference type="ARBA" id="ARBA00022989"/>
    </source>
</evidence>
<feature type="transmembrane region" description="Helical" evidence="9">
    <location>
        <begin position="237"/>
        <end position="256"/>
    </location>
</feature>
<evidence type="ECO:0000256" key="2">
    <source>
        <dbReference type="ARBA" id="ARBA00022448"/>
    </source>
</evidence>
<name>A0ABQ2I5T0_9MICO</name>
<evidence type="ECO:0000256" key="8">
    <source>
        <dbReference type="ARBA" id="ARBA00037998"/>
    </source>
</evidence>
<evidence type="ECO:0000256" key="1">
    <source>
        <dbReference type="ARBA" id="ARBA00004651"/>
    </source>
</evidence>
<dbReference type="InterPro" id="IPR001851">
    <property type="entry name" value="ABC_transp_permease"/>
</dbReference>
<dbReference type="PANTHER" id="PTHR11795:SF445">
    <property type="entry name" value="AMINO ACID ABC TRANSPORTER PERMEASE PROTEIN"/>
    <property type="match status" value="1"/>
</dbReference>
<comment type="caution">
    <text evidence="10">The sequence shown here is derived from an EMBL/GenBank/DDBJ whole genome shotgun (WGS) entry which is preliminary data.</text>
</comment>
<evidence type="ECO:0000256" key="9">
    <source>
        <dbReference type="SAM" id="Phobius"/>
    </source>
</evidence>
<keyword evidence="6 9" id="KW-1133">Transmembrane helix</keyword>
<keyword evidence="5" id="KW-0029">Amino-acid transport</keyword>
<dbReference type="EMBL" id="BMNZ01000005">
    <property type="protein sequence ID" value="GGM98512.1"/>
    <property type="molecule type" value="Genomic_DNA"/>
</dbReference>
<dbReference type="InterPro" id="IPR052157">
    <property type="entry name" value="BCAA_transport_permease"/>
</dbReference>
<evidence type="ECO:0000256" key="7">
    <source>
        <dbReference type="ARBA" id="ARBA00023136"/>
    </source>
</evidence>
<reference evidence="11" key="1">
    <citation type="journal article" date="2019" name="Int. J. Syst. Evol. Microbiol.">
        <title>The Global Catalogue of Microorganisms (GCM) 10K type strain sequencing project: providing services to taxonomists for standard genome sequencing and annotation.</title>
        <authorList>
            <consortium name="The Broad Institute Genomics Platform"/>
            <consortium name="The Broad Institute Genome Sequencing Center for Infectious Disease"/>
            <person name="Wu L."/>
            <person name="Ma J."/>
        </authorList>
    </citation>
    <scope>NUCLEOTIDE SEQUENCE [LARGE SCALE GENOMIC DNA]</scope>
    <source>
        <strain evidence="11">JCM 1365</strain>
    </source>
</reference>
<accession>A0ABQ2I5T0</accession>
<gene>
    <name evidence="10" type="ORF">GCM10009721_26790</name>
</gene>
<dbReference type="PANTHER" id="PTHR11795">
    <property type="entry name" value="BRANCHED-CHAIN AMINO ACID TRANSPORT SYSTEM PERMEASE PROTEIN LIVH"/>
    <property type="match status" value="1"/>
</dbReference>
<dbReference type="Pfam" id="PF02653">
    <property type="entry name" value="BPD_transp_2"/>
    <property type="match status" value="1"/>
</dbReference>
<evidence type="ECO:0000313" key="11">
    <source>
        <dbReference type="Proteomes" id="UP000623461"/>
    </source>
</evidence>